<evidence type="ECO:0000313" key="3">
    <source>
        <dbReference type="Proteomes" id="UP001519343"/>
    </source>
</evidence>
<dbReference type="Proteomes" id="UP001519343">
    <property type="component" value="Unassembled WGS sequence"/>
</dbReference>
<dbReference type="RefSeq" id="WP_209809059.1">
    <property type="nucleotide sequence ID" value="NZ_JAGGKT010000002.1"/>
</dbReference>
<protein>
    <submittedName>
        <fullName evidence="2">Tetratricopeptide (TPR) repeat protein</fullName>
    </submittedName>
</protein>
<comment type="caution">
    <text evidence="2">The sequence shown here is derived from an EMBL/GenBank/DDBJ whole genome shotgun (WGS) entry which is preliminary data.</text>
</comment>
<evidence type="ECO:0000256" key="1">
    <source>
        <dbReference type="PROSITE-ProRule" id="PRU00339"/>
    </source>
</evidence>
<evidence type="ECO:0000313" key="2">
    <source>
        <dbReference type="EMBL" id="MBP1930951.1"/>
    </source>
</evidence>
<gene>
    <name evidence="2" type="ORF">J2Z37_000948</name>
</gene>
<keyword evidence="1" id="KW-0802">TPR repeat</keyword>
<dbReference type="PROSITE" id="PS50005">
    <property type="entry name" value="TPR"/>
    <property type="match status" value="1"/>
</dbReference>
<dbReference type="Gene3D" id="1.25.40.10">
    <property type="entry name" value="Tetratricopeptide repeat domain"/>
    <property type="match status" value="1"/>
</dbReference>
<name>A0ABS4GL27_9BACL</name>
<sequence length="469" mass="55845">MEHRRVTIRLSKEMVEGTVTRMAVYLRCKVLEVEVSDELTCYLVFYMDQVISYKELNDFPKGSFLDRAFQQGIVIHSPHPLISAFLQTKEIITIPKLKGLFNKLQQHITLQEVAYVATTMDHILEKDQIAEIMREIFYHFRRNGQLFHAYQILWILRSFIPRVKWVQEAFNHMQFQKYKTMYEQDSESLIKQDPLFVELHAYHNRDNKNHETKLQMLLKSQLRWIDCIALYLDHLKKYKDFSVYQELLELVQKNMTKGDLTTIQMDLYSEVPSFQLLRKDLLESLMEQQYYYQALWVIQNQEAPLDIEQFETLEIIMENLDPKALVDPTKLSEFLEPLFISDSEKKERIVRRFITHLLSIYEINEVKDWLKPLSQCQSLLPVIGEIDRMAMLSDDPDRQMELGELFYKYGQYKKAVGCFSWEMELNPTNTTPVHWLSKIYGEQGLKKEAKAYQQSYTQLLKYSDRTSNN</sequence>
<organism evidence="2 3">
    <name type="scientific">Ammoniphilus resinae</name>
    <dbReference type="NCBI Taxonomy" id="861532"/>
    <lineage>
        <taxon>Bacteria</taxon>
        <taxon>Bacillati</taxon>
        <taxon>Bacillota</taxon>
        <taxon>Bacilli</taxon>
        <taxon>Bacillales</taxon>
        <taxon>Paenibacillaceae</taxon>
        <taxon>Aneurinibacillus group</taxon>
        <taxon>Ammoniphilus</taxon>
    </lineage>
</organism>
<dbReference type="InterPro" id="IPR019734">
    <property type="entry name" value="TPR_rpt"/>
</dbReference>
<dbReference type="EMBL" id="JAGGKT010000002">
    <property type="protein sequence ID" value="MBP1930951.1"/>
    <property type="molecule type" value="Genomic_DNA"/>
</dbReference>
<dbReference type="InterPro" id="IPR011990">
    <property type="entry name" value="TPR-like_helical_dom_sf"/>
</dbReference>
<feature type="repeat" description="TPR" evidence="1">
    <location>
        <begin position="396"/>
        <end position="429"/>
    </location>
</feature>
<reference evidence="2 3" key="1">
    <citation type="submission" date="2021-03" db="EMBL/GenBank/DDBJ databases">
        <title>Genomic Encyclopedia of Type Strains, Phase IV (KMG-IV): sequencing the most valuable type-strain genomes for metagenomic binning, comparative biology and taxonomic classification.</title>
        <authorList>
            <person name="Goeker M."/>
        </authorList>
    </citation>
    <scope>NUCLEOTIDE SEQUENCE [LARGE SCALE GENOMIC DNA]</scope>
    <source>
        <strain evidence="2 3">DSM 24738</strain>
    </source>
</reference>
<dbReference type="SUPFAM" id="SSF48452">
    <property type="entry name" value="TPR-like"/>
    <property type="match status" value="1"/>
</dbReference>
<accession>A0ABS4GL27</accession>
<proteinExistence type="predicted"/>
<keyword evidence="3" id="KW-1185">Reference proteome</keyword>